<evidence type="ECO:0000256" key="4">
    <source>
        <dbReference type="ARBA" id="ARBA00022679"/>
    </source>
</evidence>
<feature type="domain" description="Histidine kinase/HSP90-like ATPase" evidence="8">
    <location>
        <begin position="543"/>
        <end position="655"/>
    </location>
</feature>
<dbReference type="InterPro" id="IPR050428">
    <property type="entry name" value="TCS_sensor_his_kinase"/>
</dbReference>
<feature type="compositionally biased region" description="Basic and acidic residues" evidence="6">
    <location>
        <begin position="880"/>
        <end position="890"/>
    </location>
</feature>
<protein>
    <recommendedName>
        <fullName evidence="2">histidine kinase</fullName>
        <ecNumber evidence="2">2.7.13.3</ecNumber>
    </recommendedName>
</protein>
<feature type="compositionally biased region" description="Polar residues" evidence="6">
    <location>
        <begin position="897"/>
        <end position="909"/>
    </location>
</feature>
<feature type="region of interest" description="Disordered" evidence="6">
    <location>
        <begin position="281"/>
        <end position="302"/>
    </location>
</feature>
<dbReference type="Gene3D" id="3.30.565.10">
    <property type="entry name" value="Histidine kinase-like ATPase, C-terminal domain"/>
    <property type="match status" value="1"/>
</dbReference>
<dbReference type="EC" id="2.7.13.3" evidence="2"/>
<keyword evidence="4" id="KW-0808">Transferase</keyword>
<feature type="compositionally biased region" description="Basic and acidic residues" evidence="6">
    <location>
        <begin position="910"/>
        <end position="922"/>
    </location>
</feature>
<dbReference type="Proteomes" id="UP001564626">
    <property type="component" value="Unassembled WGS sequence"/>
</dbReference>
<keyword evidence="3" id="KW-0597">Phosphoprotein</keyword>
<dbReference type="Gene3D" id="6.10.340.10">
    <property type="match status" value="1"/>
</dbReference>
<feature type="transmembrane region" description="Helical" evidence="7">
    <location>
        <begin position="37"/>
        <end position="58"/>
    </location>
</feature>
<dbReference type="Pfam" id="PF08376">
    <property type="entry name" value="NIT"/>
    <property type="match status" value="1"/>
</dbReference>
<dbReference type="SMART" id="SM00387">
    <property type="entry name" value="HATPase_c"/>
    <property type="match status" value="1"/>
</dbReference>
<keyword evidence="10" id="KW-1185">Reference proteome</keyword>
<dbReference type="PANTHER" id="PTHR45436:SF5">
    <property type="entry name" value="SENSOR HISTIDINE KINASE TRCS"/>
    <property type="match status" value="1"/>
</dbReference>
<evidence type="ECO:0000256" key="3">
    <source>
        <dbReference type="ARBA" id="ARBA00022553"/>
    </source>
</evidence>
<name>A0ABV4CEL7_9PSEU</name>
<dbReference type="RefSeq" id="WP_345367612.1">
    <property type="nucleotide sequence ID" value="NZ_BAABII010000019.1"/>
</dbReference>
<dbReference type="InterPro" id="IPR013587">
    <property type="entry name" value="Nitrate/nitrite_sensing"/>
</dbReference>
<accession>A0ABV4CEL7</accession>
<proteinExistence type="predicted"/>
<dbReference type="InterPro" id="IPR036890">
    <property type="entry name" value="HATPase_C_sf"/>
</dbReference>
<evidence type="ECO:0000256" key="1">
    <source>
        <dbReference type="ARBA" id="ARBA00000085"/>
    </source>
</evidence>
<organism evidence="9 10">
    <name type="scientific">Saccharopolyspora cebuensis</name>
    <dbReference type="NCBI Taxonomy" id="418759"/>
    <lineage>
        <taxon>Bacteria</taxon>
        <taxon>Bacillati</taxon>
        <taxon>Actinomycetota</taxon>
        <taxon>Actinomycetes</taxon>
        <taxon>Pseudonocardiales</taxon>
        <taxon>Pseudonocardiaceae</taxon>
        <taxon>Saccharopolyspora</taxon>
    </lineage>
</organism>
<dbReference type="EMBL" id="JBGEHV010000011">
    <property type="protein sequence ID" value="MEY8039426.1"/>
    <property type="molecule type" value="Genomic_DNA"/>
</dbReference>
<keyword evidence="7" id="KW-0472">Membrane</keyword>
<dbReference type="InterPro" id="IPR003594">
    <property type="entry name" value="HATPase_dom"/>
</dbReference>
<feature type="compositionally biased region" description="Low complexity" evidence="6">
    <location>
        <begin position="290"/>
        <end position="302"/>
    </location>
</feature>
<dbReference type="PANTHER" id="PTHR45436">
    <property type="entry name" value="SENSOR HISTIDINE KINASE YKOH"/>
    <property type="match status" value="1"/>
</dbReference>
<dbReference type="Pfam" id="PF02518">
    <property type="entry name" value="HATPase_c"/>
    <property type="match status" value="1"/>
</dbReference>
<keyword evidence="7" id="KW-1133">Transmembrane helix</keyword>
<reference evidence="9 10" key="1">
    <citation type="submission" date="2024-08" db="EMBL/GenBank/DDBJ databases">
        <title>Genome mining of Saccharopolyspora cebuensis PGLac3 from Nigerian medicinal plant.</title>
        <authorList>
            <person name="Ezeobiora C.E."/>
            <person name="Igbokwe N.H."/>
            <person name="Amin D.H."/>
            <person name="Mendie U.E."/>
        </authorList>
    </citation>
    <scope>NUCLEOTIDE SEQUENCE [LARGE SCALE GENOMIC DNA]</scope>
    <source>
        <strain evidence="9 10">PGLac3</strain>
    </source>
</reference>
<evidence type="ECO:0000256" key="2">
    <source>
        <dbReference type="ARBA" id="ARBA00012438"/>
    </source>
</evidence>
<feature type="transmembrane region" description="Helical" evidence="7">
    <location>
        <begin position="345"/>
        <end position="366"/>
    </location>
</feature>
<keyword evidence="5" id="KW-0418">Kinase</keyword>
<evidence type="ECO:0000256" key="7">
    <source>
        <dbReference type="SAM" id="Phobius"/>
    </source>
</evidence>
<evidence type="ECO:0000313" key="10">
    <source>
        <dbReference type="Proteomes" id="UP001564626"/>
    </source>
</evidence>
<sequence>MSSGLDNSPASAIREDAQEHAAPTWRERITKWRNWKLPVKLTAVVLVPVVFALALGVVQIRDQILRADEYREIEHIVAAAGAVRTSIVELQRERSQAAEYLTAPRFLTDEPDGYHRASERAVRTARSALDAVPDSEAVRFARNDAERLLDELAGLRRDVLGTEVDPDVVTSSYTDVIGGLMALDRTLISQISSAELVARATTAHELAKISEEIQLQQALVLTGLNNRHFSSDTLAKLSASEARRTAAVKEFRASASADLRNRYDRLYAEPDVPARESAVQLAMAERGEESSGTSSPLFSPSGWKEQSRTALAAIGALQAAVDQRILHTAFTLQDAASDLAGVDSVILLSALLIASAVVILVTRQLVASLDLLRRSALDAATHQLPRAVTDIRAGRRRPTMIRRVPVETTDEIGDVAQAFDAVQTQAVNLASEQAELRRAYSDSFVNVSRRSQSLLERQLRLFEQLERDEEDPDQLETLFQLDHLATRMRRNNENLMVLSGTDPARRFVHPTSPADLIRAAVSEIEEYPRVVVHRVPAVGVVGYAASDVVRLLAELIDNAAQYSAPTTQVVVSGFELDDGAIVIEIVDQGIGMSIAELTAANQRLASDGEIDPSTSRRMGLFVVGRLATRHRIGVHLQAGADDTGVHATVQLPADLLVSLPPLAAMTNGLPALPGAPDPAEPTLVHEFDWAAAERDAEPGMRNGFHLFRPEPDAPAGDAPASIPLQRPEHDDDTVVIDALSSAWFRSLPNQPPQPRWPSGGDGCDSKGTFLSDVTGRFPSSPPPKGESWHFTADLEQRRAEQVANAEPADYTPAGLPVRIPQAHLVAGSVHNARPEPPPQQPRDPAVARDRFASFQEGLRRGRHRQGGEHTSNEGGGDQPEADHPLTEHTESGLPRRTPQSRSAASSSTDAPDHSRRDADLLRGRLNSFQRGAREGKHSLRPNGEQPNQ</sequence>
<evidence type="ECO:0000256" key="6">
    <source>
        <dbReference type="SAM" id="MobiDB-lite"/>
    </source>
</evidence>
<dbReference type="SUPFAM" id="SSF55874">
    <property type="entry name" value="ATPase domain of HSP90 chaperone/DNA topoisomerase II/histidine kinase"/>
    <property type="match status" value="1"/>
</dbReference>
<comment type="catalytic activity">
    <reaction evidence="1">
        <text>ATP + protein L-histidine = ADP + protein N-phospho-L-histidine.</text>
        <dbReference type="EC" id="2.7.13.3"/>
    </reaction>
</comment>
<keyword evidence="7" id="KW-0812">Transmembrane</keyword>
<evidence type="ECO:0000259" key="8">
    <source>
        <dbReference type="SMART" id="SM00387"/>
    </source>
</evidence>
<feature type="region of interest" description="Disordered" evidence="6">
    <location>
        <begin position="708"/>
        <end position="727"/>
    </location>
</feature>
<feature type="region of interest" description="Disordered" evidence="6">
    <location>
        <begin position="856"/>
        <end position="948"/>
    </location>
</feature>
<comment type="caution">
    <text evidence="9">The sequence shown here is derived from an EMBL/GenBank/DDBJ whole genome shotgun (WGS) entry which is preliminary data.</text>
</comment>
<evidence type="ECO:0000256" key="5">
    <source>
        <dbReference type="ARBA" id="ARBA00022777"/>
    </source>
</evidence>
<gene>
    <name evidence="9" type="ORF">AB8O55_08450</name>
</gene>
<evidence type="ECO:0000313" key="9">
    <source>
        <dbReference type="EMBL" id="MEY8039426.1"/>
    </source>
</evidence>